<dbReference type="PANTHER" id="PTHR15394">
    <property type="entry name" value="SERINE HYDROLASE RBBP9"/>
    <property type="match status" value="1"/>
</dbReference>
<dbReference type="InterPro" id="IPR029058">
    <property type="entry name" value="AB_hydrolase_fold"/>
</dbReference>
<keyword evidence="2" id="KW-1185">Reference proteome</keyword>
<evidence type="ECO:0000313" key="1">
    <source>
        <dbReference type="EMBL" id="MTD94724.1"/>
    </source>
</evidence>
<dbReference type="GO" id="GO:0016787">
    <property type="term" value="F:hydrolase activity"/>
    <property type="evidence" value="ECO:0007669"/>
    <property type="project" value="InterPro"/>
</dbReference>
<accession>A0A6I3KI59</accession>
<dbReference type="RefSeq" id="WP_154739108.1">
    <property type="nucleotide sequence ID" value="NZ_WMBQ01000001.1"/>
</dbReference>
<dbReference type="InterPro" id="IPR010662">
    <property type="entry name" value="RBBP9/YdeN"/>
</dbReference>
<dbReference type="Pfam" id="PF06821">
    <property type="entry name" value="Ser_hydrolase"/>
    <property type="match status" value="1"/>
</dbReference>
<gene>
    <name evidence="1" type="ORF">GIW81_10315</name>
</gene>
<comment type="caution">
    <text evidence="1">The sequence shown here is derived from an EMBL/GenBank/DDBJ whole genome shotgun (WGS) entry which is preliminary data.</text>
</comment>
<dbReference type="PANTHER" id="PTHR15394:SF3">
    <property type="entry name" value="SERINE HYDROLASE RBBP9"/>
    <property type="match status" value="1"/>
</dbReference>
<dbReference type="Proteomes" id="UP000440694">
    <property type="component" value="Unassembled WGS sequence"/>
</dbReference>
<proteinExistence type="predicted"/>
<evidence type="ECO:0000313" key="2">
    <source>
        <dbReference type="Proteomes" id="UP000440694"/>
    </source>
</evidence>
<dbReference type="AlphaFoldDB" id="A0A6I3KI59"/>
<dbReference type="EMBL" id="WMBQ01000001">
    <property type="protein sequence ID" value="MTD94724.1"/>
    <property type="molecule type" value="Genomic_DNA"/>
</dbReference>
<dbReference type="SUPFAM" id="SSF53474">
    <property type="entry name" value="alpha/beta-Hydrolases"/>
    <property type="match status" value="1"/>
</dbReference>
<dbReference type="Gene3D" id="3.40.50.1820">
    <property type="entry name" value="alpha/beta hydrolase"/>
    <property type="match status" value="1"/>
</dbReference>
<sequence>MPERNCIIVHGCPAGPEGELHVETRSYDQHWMPWVRERLIERNIPTLTPLMPNPWAPDYTNFRQEFEKHPVSERTILIGHSCGCAFLVRWLGESKRKIDTLVLVAPWKIPRAGDAKRKAFYDYPIDETIKRRVRRILMFTSDTEKDDGKKSLAIYHAALAGDVVHLPGKGHYTISDMGTHEFPELLSKIS</sequence>
<reference evidence="1 2" key="1">
    <citation type="submission" date="2019-11" db="EMBL/GenBank/DDBJ databases">
        <title>Identification of a novel strain.</title>
        <authorList>
            <person name="Xu Q."/>
            <person name="Wang G."/>
        </authorList>
    </citation>
    <scope>NUCLEOTIDE SEQUENCE [LARGE SCALE GENOMIC DNA]</scope>
    <source>
        <strain evidence="2">xq</strain>
    </source>
</reference>
<name>A0A6I3KI59_9HYPH</name>
<evidence type="ECO:0008006" key="3">
    <source>
        <dbReference type="Google" id="ProtNLM"/>
    </source>
</evidence>
<organism evidence="1 2">
    <name type="scientific">Hyphomicrobium album</name>
    <dbReference type="NCBI Taxonomy" id="2665159"/>
    <lineage>
        <taxon>Bacteria</taxon>
        <taxon>Pseudomonadati</taxon>
        <taxon>Pseudomonadota</taxon>
        <taxon>Alphaproteobacteria</taxon>
        <taxon>Hyphomicrobiales</taxon>
        <taxon>Hyphomicrobiaceae</taxon>
        <taxon>Hyphomicrobium</taxon>
    </lineage>
</organism>
<protein>
    <recommendedName>
        <fullName evidence="3">Serine hydrolase family protein</fullName>
    </recommendedName>
</protein>